<feature type="compositionally biased region" description="Basic and acidic residues" evidence="1">
    <location>
        <begin position="52"/>
        <end position="61"/>
    </location>
</feature>
<comment type="caution">
    <text evidence="3">The sequence shown here is derived from an EMBL/GenBank/DDBJ whole genome shotgun (WGS) entry which is preliminary data.</text>
</comment>
<dbReference type="InterPro" id="IPR018247">
    <property type="entry name" value="EF_Hand_1_Ca_BS"/>
</dbReference>
<dbReference type="Pfam" id="PF13202">
    <property type="entry name" value="EF-hand_5"/>
    <property type="match status" value="2"/>
</dbReference>
<evidence type="ECO:0000259" key="2">
    <source>
        <dbReference type="PROSITE" id="PS50222"/>
    </source>
</evidence>
<proteinExistence type="predicted"/>
<dbReference type="InterPro" id="IPR011992">
    <property type="entry name" value="EF-hand-dom_pair"/>
</dbReference>
<evidence type="ECO:0000313" key="3">
    <source>
        <dbReference type="EMBL" id="RON86911.1"/>
    </source>
</evidence>
<feature type="region of interest" description="Disordered" evidence="1">
    <location>
        <begin position="52"/>
        <end position="76"/>
    </location>
</feature>
<dbReference type="GO" id="GO:0005509">
    <property type="term" value="F:calcium ion binding"/>
    <property type="evidence" value="ECO:0007669"/>
    <property type="project" value="InterPro"/>
</dbReference>
<gene>
    <name evidence="3" type="ORF">BK670_00120</name>
</gene>
<dbReference type="PROSITE" id="PS50222">
    <property type="entry name" value="EF_HAND_2"/>
    <property type="match status" value="1"/>
</dbReference>
<sequence>MSRTSPSLGKQSIGLIGAALAGGLMLSGSVFAAQPLSQGYMVASAQTSVKAPEGKCGEGKCGDASMAKTDSDGDGKVSRAEFLKVAPKSDFDKIDTNHDGFIDEQEAYNNVKANFEANGKKMPKGLFEHLKDQDGA</sequence>
<accession>A0A423MPZ1</accession>
<dbReference type="InterPro" id="IPR002048">
    <property type="entry name" value="EF_hand_dom"/>
</dbReference>
<dbReference type="SUPFAM" id="SSF47473">
    <property type="entry name" value="EF-hand"/>
    <property type="match status" value="1"/>
</dbReference>
<reference evidence="3 4" key="1">
    <citation type="submission" date="2016-10" db="EMBL/GenBank/DDBJ databases">
        <title>Comparative genome analysis of multiple Pseudomonas spp. focuses on biocontrol and plant growth promoting traits.</title>
        <authorList>
            <person name="Tao X.-Y."/>
            <person name="Taylor C.G."/>
        </authorList>
    </citation>
    <scope>NUCLEOTIDE SEQUENCE [LARGE SCALE GENOMIC DNA]</scope>
    <source>
        <strain evidence="3 4">28B5</strain>
    </source>
</reference>
<dbReference type="OrthoDB" id="6058042at2"/>
<organism evidence="3 4">
    <name type="scientific">Pseudomonas fluorescens</name>
    <dbReference type="NCBI Taxonomy" id="294"/>
    <lineage>
        <taxon>Bacteria</taxon>
        <taxon>Pseudomonadati</taxon>
        <taxon>Pseudomonadota</taxon>
        <taxon>Gammaproteobacteria</taxon>
        <taxon>Pseudomonadales</taxon>
        <taxon>Pseudomonadaceae</taxon>
        <taxon>Pseudomonas</taxon>
    </lineage>
</organism>
<dbReference type="PROSITE" id="PS00018">
    <property type="entry name" value="EF_HAND_1"/>
    <property type="match status" value="1"/>
</dbReference>
<dbReference type="RefSeq" id="WP_123448158.1">
    <property type="nucleotide sequence ID" value="NZ_MOBX01000001.1"/>
</dbReference>
<name>A0A423MPZ1_PSEFL</name>
<evidence type="ECO:0000313" key="4">
    <source>
        <dbReference type="Proteomes" id="UP000285378"/>
    </source>
</evidence>
<feature type="domain" description="EF-hand" evidence="2">
    <location>
        <begin position="70"/>
        <end position="92"/>
    </location>
</feature>
<dbReference type="Gene3D" id="1.10.238.10">
    <property type="entry name" value="EF-hand"/>
    <property type="match status" value="1"/>
</dbReference>
<dbReference type="AlphaFoldDB" id="A0A423MPZ1"/>
<evidence type="ECO:0000256" key="1">
    <source>
        <dbReference type="SAM" id="MobiDB-lite"/>
    </source>
</evidence>
<dbReference type="EMBL" id="MOBX01000001">
    <property type="protein sequence ID" value="RON86911.1"/>
    <property type="molecule type" value="Genomic_DNA"/>
</dbReference>
<protein>
    <recommendedName>
        <fullName evidence="2">EF-hand domain-containing protein</fullName>
    </recommendedName>
</protein>
<dbReference type="Proteomes" id="UP000285378">
    <property type="component" value="Unassembled WGS sequence"/>
</dbReference>